<dbReference type="InterPro" id="IPR051396">
    <property type="entry name" value="Bact_Antivir_Def_Nuclease"/>
</dbReference>
<protein>
    <submittedName>
        <fullName evidence="2">AAA family ATPase</fullName>
    </submittedName>
</protein>
<dbReference type="EMBL" id="JBHSZP010000040">
    <property type="protein sequence ID" value="MFC7091679.1"/>
    <property type="molecule type" value="Genomic_DNA"/>
</dbReference>
<keyword evidence="3" id="KW-1185">Reference proteome</keyword>
<accession>A0ABW2F428</accession>
<gene>
    <name evidence="2" type="ORF">ACFQH5_19225</name>
</gene>
<reference evidence="3" key="1">
    <citation type="journal article" date="2019" name="Int. J. Syst. Evol. Microbiol.">
        <title>The Global Catalogue of Microorganisms (GCM) 10K type strain sequencing project: providing services to taxonomists for standard genome sequencing and annotation.</title>
        <authorList>
            <consortium name="The Broad Institute Genomics Platform"/>
            <consortium name="The Broad Institute Genome Sequencing Center for Infectious Disease"/>
            <person name="Wu L."/>
            <person name="Ma J."/>
        </authorList>
    </citation>
    <scope>NUCLEOTIDE SEQUENCE [LARGE SCALE GENOMIC DNA]</scope>
    <source>
        <strain evidence="3">CGMCC 1.13666</strain>
    </source>
</reference>
<name>A0ABW2F428_9GAMM</name>
<dbReference type="CDD" id="cd00267">
    <property type="entry name" value="ABC_ATPase"/>
    <property type="match status" value="1"/>
</dbReference>
<dbReference type="RefSeq" id="WP_346064069.1">
    <property type="nucleotide sequence ID" value="NZ_BAAADR010000043.1"/>
</dbReference>
<dbReference type="SUPFAM" id="SSF52540">
    <property type="entry name" value="P-loop containing nucleoside triphosphate hydrolases"/>
    <property type="match status" value="1"/>
</dbReference>
<proteinExistence type="predicted"/>
<evidence type="ECO:0000259" key="1">
    <source>
        <dbReference type="SMART" id="SM00382"/>
    </source>
</evidence>
<dbReference type="SMART" id="SM00382">
    <property type="entry name" value="AAA"/>
    <property type="match status" value="1"/>
</dbReference>
<dbReference type="InterPro" id="IPR003959">
    <property type="entry name" value="ATPase_AAA_core"/>
</dbReference>
<organism evidence="2 3">
    <name type="scientific">Halomonas salifodinae</name>
    <dbReference type="NCBI Taxonomy" id="438745"/>
    <lineage>
        <taxon>Bacteria</taxon>
        <taxon>Pseudomonadati</taxon>
        <taxon>Pseudomonadota</taxon>
        <taxon>Gammaproteobacteria</taxon>
        <taxon>Oceanospirillales</taxon>
        <taxon>Halomonadaceae</taxon>
        <taxon>Halomonas</taxon>
    </lineage>
</organism>
<dbReference type="Gene3D" id="3.40.50.300">
    <property type="entry name" value="P-loop containing nucleotide triphosphate hydrolases"/>
    <property type="match status" value="1"/>
</dbReference>
<dbReference type="PANTHER" id="PTHR43581:SF2">
    <property type="entry name" value="EXCINUCLEASE ATPASE SUBUNIT"/>
    <property type="match status" value="1"/>
</dbReference>
<sequence>MLFNRVIIESVGPISNFELKFPKDGQQPKPLIIVGENGSGKSILLSHLVNALIAGKQAVYDDVEVERGKVFKYRSPTYVKSGEHYSYSAVEFDSGEKVQEWQLLLSKSQFEDQLKYTPVRREWSQIPENEHSFFQSTFNENADGTKSIFKNQCCLYFPVNRFEDPAWLNIDNLNSKASYSDLKRVSRYSNRDLICTSPLKNNINWLLDVILDRQAFELQTNNIQLPTPEGQPSPTIPVFGGFSGQSSRIYEAINSVLKIILRTEGNIQLGIGTRHNRQISVMRNNRPWIPNLFQLSTGEVQLLNLFLSIIRDYDLSEGKLNDLSDIKGIVVIDEIDSHLHSSHQREILPELIKSFPNIQFVITTHAPLFLIGLEEKFGDHGFDVINMPTGVKVSPCDFSEFTAAYDAFRETTRHRDEITRELESNSKPVVFVEGDYDIRYLRKAAELLDKKELLESVQLKDAVGFGNLDKIWRAYNNSVSEVLLNKIVLLYDCDTNKQGAQKNRVYKRVVPAVEENPVEVGIENLFPSSTIEKIENENPQYIDFHEATTTRVRGSLVEIPASKSINKDEKGNMCNWLCEHGEEQDFIFFQSAFNIIEEIVNG</sequence>
<evidence type="ECO:0000313" key="2">
    <source>
        <dbReference type="EMBL" id="MFC7091679.1"/>
    </source>
</evidence>
<evidence type="ECO:0000313" key="3">
    <source>
        <dbReference type="Proteomes" id="UP001596411"/>
    </source>
</evidence>
<feature type="domain" description="AAA+ ATPase" evidence="1">
    <location>
        <begin position="27"/>
        <end position="391"/>
    </location>
</feature>
<dbReference type="PANTHER" id="PTHR43581">
    <property type="entry name" value="ATP/GTP PHOSPHATASE"/>
    <property type="match status" value="1"/>
</dbReference>
<dbReference type="Proteomes" id="UP001596411">
    <property type="component" value="Unassembled WGS sequence"/>
</dbReference>
<dbReference type="Pfam" id="PF13304">
    <property type="entry name" value="AAA_21"/>
    <property type="match status" value="1"/>
</dbReference>
<dbReference type="InterPro" id="IPR003593">
    <property type="entry name" value="AAA+_ATPase"/>
</dbReference>
<dbReference type="InterPro" id="IPR027417">
    <property type="entry name" value="P-loop_NTPase"/>
</dbReference>
<comment type="caution">
    <text evidence="2">The sequence shown here is derived from an EMBL/GenBank/DDBJ whole genome shotgun (WGS) entry which is preliminary data.</text>
</comment>